<proteinExistence type="predicted"/>
<sequence>MKTRHLLPPLLAVLVVGLWLGSTQARLKRVQTETKLLQERIEKKAQAGASPHGADAQAGTTPAAEAKKPIDWKEIGEALSAGQRGGMPDLRVLMKMQARLLEMDRDELVAALDEIAALDLSPEIRQGLEQMLVSNLAEKEPQLVLERYLDRVNDSRNMGVTWSLAQAFGRWMEKDPTAAQTWFDARIAAGDFDSKSLDGRSDARLRFESALIGKLLKSDPAAASERLKTLPEDQRADIFRQGGFSTLADGTEKDFAALVRDNIPEGERGELLAQGTTMKLHQGGYESVSAFLDKIDATAGERQDVAKHAAIQKLRTLAPPGQEVKRRDVDEMLAWLSKEAPEKADRITGEALGSLWTNDIERRADMVEKLSEEGGGDEVLIGFLDNGRLHQQRDLAQRLAEKIQDAGERERLLKRIGPAETEQH</sequence>
<name>A0ABP9UIW9_9BACT</name>
<dbReference type="Proteomes" id="UP001476282">
    <property type="component" value="Unassembled WGS sequence"/>
</dbReference>
<feature type="region of interest" description="Disordered" evidence="1">
    <location>
        <begin position="43"/>
        <end position="67"/>
    </location>
</feature>
<dbReference type="EMBL" id="BAABRI010000003">
    <property type="protein sequence ID" value="GAA5481460.1"/>
    <property type="molecule type" value="Genomic_DNA"/>
</dbReference>
<comment type="caution">
    <text evidence="2">The sequence shown here is derived from an EMBL/GenBank/DDBJ whole genome shotgun (WGS) entry which is preliminary data.</text>
</comment>
<reference evidence="2 3" key="1">
    <citation type="submission" date="2024-02" db="EMBL/GenBank/DDBJ databases">
        <title>Haloferula sargassicola NBRC 104335.</title>
        <authorList>
            <person name="Ichikawa N."/>
            <person name="Katano-Makiyama Y."/>
            <person name="Hidaka K."/>
        </authorList>
    </citation>
    <scope>NUCLEOTIDE SEQUENCE [LARGE SCALE GENOMIC DNA]</scope>
    <source>
        <strain evidence="2 3">NBRC 104335</strain>
    </source>
</reference>
<evidence type="ECO:0000256" key="1">
    <source>
        <dbReference type="SAM" id="MobiDB-lite"/>
    </source>
</evidence>
<organism evidence="2 3">
    <name type="scientific">Haloferula sargassicola</name>
    <dbReference type="NCBI Taxonomy" id="490096"/>
    <lineage>
        <taxon>Bacteria</taxon>
        <taxon>Pseudomonadati</taxon>
        <taxon>Verrucomicrobiota</taxon>
        <taxon>Verrucomicrobiia</taxon>
        <taxon>Verrucomicrobiales</taxon>
        <taxon>Verrucomicrobiaceae</taxon>
        <taxon>Haloferula</taxon>
    </lineage>
</organism>
<keyword evidence="3" id="KW-1185">Reference proteome</keyword>
<accession>A0ABP9UIW9</accession>
<protein>
    <submittedName>
        <fullName evidence="2">Uncharacterized protein</fullName>
    </submittedName>
</protein>
<gene>
    <name evidence="2" type="ORF">Hsar01_00669</name>
</gene>
<evidence type="ECO:0000313" key="3">
    <source>
        <dbReference type="Proteomes" id="UP001476282"/>
    </source>
</evidence>
<dbReference type="RefSeq" id="WP_353565611.1">
    <property type="nucleotide sequence ID" value="NZ_BAABRI010000003.1"/>
</dbReference>
<evidence type="ECO:0000313" key="2">
    <source>
        <dbReference type="EMBL" id="GAA5481460.1"/>
    </source>
</evidence>